<gene>
    <name evidence="1" type="ordered locus">Psyc_0015</name>
</gene>
<dbReference type="eggNOG" id="COG0419">
    <property type="taxonomic scope" value="Bacteria"/>
</dbReference>
<reference evidence="1 2" key="1">
    <citation type="journal article" date="2010" name="Appl. Environ. Microbiol.">
        <title>The genome sequence of Psychrobacter arcticus 273-4, a psychroactive Siberian permafrost bacterium, reveals mechanisms for adaptation to low-temperature growth.</title>
        <authorList>
            <person name="Ayala-del-Rio H.L."/>
            <person name="Chain P.S."/>
            <person name="Grzymski J.J."/>
            <person name="Ponder M.A."/>
            <person name="Ivanova N."/>
            <person name="Bergholz P.W."/>
            <person name="Di Bartolo G."/>
            <person name="Hauser L."/>
            <person name="Land M."/>
            <person name="Bakermans C."/>
            <person name="Rodrigues D."/>
            <person name="Klappenbach J."/>
            <person name="Zarka D."/>
            <person name="Larimer F."/>
            <person name="Richardson P."/>
            <person name="Murray A."/>
            <person name="Thomashow M."/>
            <person name="Tiedje J.M."/>
        </authorList>
    </citation>
    <scope>NUCLEOTIDE SEQUENCE [LARGE SCALE GENOMIC DNA]</scope>
    <source>
        <strain evidence="2">DSM 17307 / VKM B-2377 / 273-4</strain>
    </source>
</reference>
<dbReference type="Proteomes" id="UP000000546">
    <property type="component" value="Chromosome"/>
</dbReference>
<dbReference type="KEGG" id="par:Psyc_0015"/>
<organism evidence="1 2">
    <name type="scientific">Psychrobacter arcticus (strain DSM 17307 / VKM B-2377 / 273-4)</name>
    <dbReference type="NCBI Taxonomy" id="259536"/>
    <lineage>
        <taxon>Bacteria</taxon>
        <taxon>Pseudomonadati</taxon>
        <taxon>Pseudomonadota</taxon>
        <taxon>Gammaproteobacteria</taxon>
        <taxon>Moraxellales</taxon>
        <taxon>Moraxellaceae</taxon>
        <taxon>Psychrobacter</taxon>
    </lineage>
</organism>
<sequence>MLCLVYQVYLYGFFSIAQLSKAKQTAKIELLEDIIQNFSSGKDFPNLLELKEQINRLESFYKSLEDQTVPLKIKITLQEKERQKLWKNTQYLSSTLHTKKVLLERFEVLGKKYKSDLERLNSTIEANTQLDGLPSTNCFFCESLPEHQKKTAVEQYDFNIIERSCLYEIKSIEVLKKELNLTMNEVQEVLYQLNSSLDKQELELESIESKIEGNLKPKINKIVSDMKSTQDTIFEKKDTLKDIERLNYLNNKVVDIQNLVVTKTEPSYQNDVLINNKIEDLCKEIEYRLIEWGLFDNTRITFNYDSKIWDYIISGHERKTYGKGVRALTYTAFSLALLKYCIKKHLPHPGLVIVDSPLVVFKEPEPDIEGKEKNIKYNFFNDILLEFKNEQVIIFENEDVPENLKSSMHIIEFTKNQNTGRYGFIPVI</sequence>
<evidence type="ECO:0000313" key="1">
    <source>
        <dbReference type="EMBL" id="AAZ17889.1"/>
    </source>
</evidence>
<evidence type="ECO:0000313" key="2">
    <source>
        <dbReference type="Proteomes" id="UP000000546"/>
    </source>
</evidence>
<dbReference type="AlphaFoldDB" id="Q4FVR9"/>
<dbReference type="STRING" id="259536.Psyc_0015"/>
<evidence type="ECO:0008006" key="3">
    <source>
        <dbReference type="Google" id="ProtNLM"/>
    </source>
</evidence>
<name>Q4FVR9_PSYA2</name>
<dbReference type="HOGENOM" id="CLU_640713_0_0_6"/>
<accession>Q4FVR9</accession>
<protein>
    <recommendedName>
        <fullName evidence="3">ATPase involved in DNA repair</fullName>
    </recommendedName>
</protein>
<dbReference type="EMBL" id="CP000082">
    <property type="protein sequence ID" value="AAZ17889.1"/>
    <property type="molecule type" value="Genomic_DNA"/>
</dbReference>
<keyword evidence="2" id="KW-1185">Reference proteome</keyword>
<proteinExistence type="predicted"/>